<dbReference type="InterPro" id="IPR052404">
    <property type="entry name" value="SPP1-like_terminase"/>
</dbReference>
<dbReference type="PANTHER" id="PTHR41328">
    <property type="entry name" value="TERMINASE SMALL SUBUNIT-RELATED"/>
    <property type="match status" value="1"/>
</dbReference>
<organism evidence="4 5">
    <name type="scientific">Gracilibacillus thailandensis</name>
    <dbReference type="NCBI Taxonomy" id="563735"/>
    <lineage>
        <taxon>Bacteria</taxon>
        <taxon>Bacillati</taxon>
        <taxon>Bacillota</taxon>
        <taxon>Bacilli</taxon>
        <taxon>Bacillales</taxon>
        <taxon>Bacillaceae</taxon>
        <taxon>Gracilibacillus</taxon>
    </lineage>
</organism>
<dbReference type="EMBL" id="WJEE01000002">
    <property type="protein sequence ID" value="MRI65151.1"/>
    <property type="molecule type" value="Genomic_DNA"/>
</dbReference>
<evidence type="ECO:0000313" key="4">
    <source>
        <dbReference type="EMBL" id="MRI65151.1"/>
    </source>
</evidence>
<sequence>MKLTEKQKRFADYYIETGNLTESAIKAGYSKSYANAQGYKLLENVGIKTYIDKQLNKLADKRIMKAQEALELLTSIGRGEMTEELYIPTEMGIERIEKKPDIKDRQKAIESILKRYPTNRHDELKEKLLEAQIDKTKAEAEKLAKDDQEGDEEIIIVDRWSDEDD</sequence>
<dbReference type="AlphaFoldDB" id="A0A6N7QW12"/>
<feature type="compositionally biased region" description="Acidic residues" evidence="3">
    <location>
        <begin position="148"/>
        <end position="165"/>
    </location>
</feature>
<evidence type="ECO:0000256" key="1">
    <source>
        <dbReference type="ARBA" id="ARBA00022612"/>
    </source>
</evidence>
<protein>
    <submittedName>
        <fullName evidence="4">Terminase small subunit</fullName>
    </submittedName>
</protein>
<dbReference type="InterPro" id="IPR038713">
    <property type="entry name" value="Terminase_Gp1_N_sf"/>
</dbReference>
<dbReference type="InterPro" id="IPR005335">
    <property type="entry name" value="Terminase_ssu"/>
</dbReference>
<keyword evidence="5" id="KW-1185">Reference proteome</keyword>
<proteinExistence type="predicted"/>
<comment type="caution">
    <text evidence="4">The sequence shown here is derived from an EMBL/GenBank/DDBJ whole genome shotgun (WGS) entry which is preliminary data.</text>
</comment>
<dbReference type="Gene3D" id="1.10.10.1400">
    <property type="entry name" value="Terminase, small subunit, N-terminal DNA-binding domain, HTH motif"/>
    <property type="match status" value="1"/>
</dbReference>
<reference evidence="4 5" key="1">
    <citation type="submission" date="2019-10" db="EMBL/GenBank/DDBJ databases">
        <title>Gracilibacillus salitolerans sp. nov., a moderate halophile isolated from a saline soil in northwest China.</title>
        <authorList>
            <person name="Gan L."/>
        </authorList>
    </citation>
    <scope>NUCLEOTIDE SEQUENCE [LARGE SCALE GENOMIC DNA]</scope>
    <source>
        <strain evidence="4 5">TP2-8</strain>
    </source>
</reference>
<accession>A0A6N7QW12</accession>
<feature type="region of interest" description="Disordered" evidence="3">
    <location>
        <begin position="141"/>
        <end position="165"/>
    </location>
</feature>
<dbReference type="Gene3D" id="6.10.140.2160">
    <property type="match status" value="1"/>
</dbReference>
<gene>
    <name evidence="4" type="ORF">GH885_02160</name>
</gene>
<keyword evidence="1" id="KW-1188">Viral release from host cell</keyword>
<name>A0A6N7QW12_9BACI</name>
<keyword evidence="2" id="KW-0231">Viral genome packaging</keyword>
<evidence type="ECO:0000256" key="3">
    <source>
        <dbReference type="SAM" id="MobiDB-lite"/>
    </source>
</evidence>
<evidence type="ECO:0000256" key="2">
    <source>
        <dbReference type="ARBA" id="ARBA00023219"/>
    </source>
</evidence>
<dbReference type="PANTHER" id="PTHR41328:SF2">
    <property type="entry name" value="TERMINASE SMALL SUBUNIT"/>
    <property type="match status" value="1"/>
</dbReference>
<dbReference type="Proteomes" id="UP000435187">
    <property type="component" value="Unassembled WGS sequence"/>
</dbReference>
<evidence type="ECO:0000313" key="5">
    <source>
        <dbReference type="Proteomes" id="UP000435187"/>
    </source>
</evidence>
<dbReference type="GO" id="GO:0051276">
    <property type="term" value="P:chromosome organization"/>
    <property type="evidence" value="ECO:0007669"/>
    <property type="project" value="InterPro"/>
</dbReference>
<dbReference type="Pfam" id="PF03592">
    <property type="entry name" value="Terminase_2"/>
    <property type="match status" value="1"/>
</dbReference>
<dbReference type="RefSeq" id="WP_153834015.1">
    <property type="nucleotide sequence ID" value="NZ_JBHUMW010000104.1"/>
</dbReference>